<gene>
    <name evidence="1" type="ORF">HMPREF9087_1672</name>
</gene>
<dbReference type="RefSeq" id="WP_005234632.1">
    <property type="nucleotide sequence ID" value="NZ_GL872323.1"/>
</dbReference>
<proteinExistence type="predicted"/>
<evidence type="ECO:0000313" key="1">
    <source>
        <dbReference type="EMBL" id="EGC69587.1"/>
    </source>
</evidence>
<dbReference type="HOGENOM" id="CLU_3043027_0_0_9"/>
<evidence type="ECO:0000313" key="2">
    <source>
        <dbReference type="Proteomes" id="UP000004835"/>
    </source>
</evidence>
<dbReference type="AlphaFoldDB" id="F0EJT0"/>
<organism evidence="1 2">
    <name type="scientific">Enterococcus casseliflavus ATCC 12755</name>
    <dbReference type="NCBI Taxonomy" id="888066"/>
    <lineage>
        <taxon>Bacteria</taxon>
        <taxon>Bacillati</taxon>
        <taxon>Bacillota</taxon>
        <taxon>Bacilli</taxon>
        <taxon>Lactobacillales</taxon>
        <taxon>Enterococcaceae</taxon>
        <taxon>Enterococcus</taxon>
    </lineage>
</organism>
<dbReference type="Proteomes" id="UP000004835">
    <property type="component" value="Unassembled WGS sequence"/>
</dbReference>
<accession>F0EJT0</accession>
<dbReference type="EMBL" id="AEWT01000012">
    <property type="protein sequence ID" value="EGC69587.1"/>
    <property type="molecule type" value="Genomic_DNA"/>
</dbReference>
<name>F0EJT0_ENTCA</name>
<protein>
    <submittedName>
        <fullName evidence="1">Uncharacterized protein</fullName>
    </submittedName>
</protein>
<comment type="caution">
    <text evidence="1">The sequence shown here is derived from an EMBL/GenBank/DDBJ whole genome shotgun (WGS) entry which is preliminary data.</text>
</comment>
<sequence length="54" mass="6436">MEELTYKTYRCGSLKFKSPIDQKRQKEIERKGNRQEVQKLAQILLKQELLLIGN</sequence>
<reference evidence="1 2" key="1">
    <citation type="submission" date="2011-01" db="EMBL/GenBank/DDBJ databases">
        <authorList>
            <person name="Muzny D."/>
            <person name="Qin X."/>
            <person name="Deng J."/>
            <person name="Jiang H."/>
            <person name="Liu Y."/>
            <person name="Qu J."/>
            <person name="Song X.-Z."/>
            <person name="Zhang L."/>
            <person name="Thornton R."/>
            <person name="Coyle M."/>
            <person name="Francisco L."/>
            <person name="Jackson L."/>
            <person name="Javaid M."/>
            <person name="Korchina V."/>
            <person name="Kovar C."/>
            <person name="Mata R."/>
            <person name="Mathew T."/>
            <person name="Ngo R."/>
            <person name="Nguyen L."/>
            <person name="Nguyen N."/>
            <person name="Okwuonu G."/>
            <person name="Ongeri F."/>
            <person name="Pham C."/>
            <person name="Simmons D."/>
            <person name="Wilczek-Boney K."/>
            <person name="Hale W."/>
            <person name="Jakkamsetti A."/>
            <person name="Pham P."/>
            <person name="Ruth R."/>
            <person name="San Lucas F."/>
            <person name="Warren J."/>
            <person name="Zhang J."/>
            <person name="Zhao Z."/>
            <person name="Zhou C."/>
            <person name="Zhu D."/>
            <person name="Lee S."/>
            <person name="Bess C."/>
            <person name="Blankenburg K."/>
            <person name="Forbes L."/>
            <person name="Fu Q."/>
            <person name="Gubbala S."/>
            <person name="Hirani K."/>
            <person name="Jayaseelan J.C."/>
            <person name="Lara F."/>
            <person name="Munidasa M."/>
            <person name="Palculict T."/>
            <person name="Patil S."/>
            <person name="Pu L.-L."/>
            <person name="Saada N."/>
            <person name="Tang L."/>
            <person name="Weissenberger G."/>
            <person name="Zhu Y."/>
            <person name="Hemphill L."/>
            <person name="Shang Y."/>
            <person name="Youmans B."/>
            <person name="Ayvaz T."/>
            <person name="Ross M."/>
            <person name="Santibanez J."/>
            <person name="Aqrawi P."/>
            <person name="Gross S."/>
            <person name="Joshi V."/>
            <person name="Fowler G."/>
            <person name="Nazareth L."/>
            <person name="Reid J."/>
            <person name="Worley K."/>
            <person name="Petrosino J."/>
            <person name="Highlander S."/>
            <person name="Gibbs R."/>
        </authorList>
    </citation>
    <scope>NUCLEOTIDE SEQUENCE [LARGE SCALE GENOMIC DNA]</scope>
    <source>
        <strain evidence="1 2">ATCC 12755</strain>
    </source>
</reference>